<comment type="catalytic activity">
    <reaction evidence="9">
        <text>a 5'-end NAD(+)-phospho-ribonucleoside in mRNA + H2O = a 5'-end phospho-adenosine-phospho-ribonucleoside in mRNA + beta-nicotinamide D-ribonucleotide + 2 H(+)</text>
        <dbReference type="Rhea" id="RHEA:60876"/>
        <dbReference type="Rhea" id="RHEA-COMP:15698"/>
        <dbReference type="Rhea" id="RHEA-COMP:15719"/>
        <dbReference type="ChEBI" id="CHEBI:14649"/>
        <dbReference type="ChEBI" id="CHEBI:15377"/>
        <dbReference type="ChEBI" id="CHEBI:15378"/>
        <dbReference type="ChEBI" id="CHEBI:144029"/>
        <dbReference type="ChEBI" id="CHEBI:144051"/>
    </reaction>
    <physiologicalReaction direction="left-to-right" evidence="9">
        <dbReference type="Rhea" id="RHEA:60877"/>
    </physiologicalReaction>
</comment>
<comment type="cofactor">
    <cofactor evidence="2">
        <name>Zn(2+)</name>
        <dbReference type="ChEBI" id="CHEBI:29105"/>
    </cofactor>
</comment>
<evidence type="ECO:0000256" key="9">
    <source>
        <dbReference type="ARBA" id="ARBA00023679"/>
    </source>
</evidence>
<dbReference type="Gene3D" id="3.90.79.20">
    <property type="match status" value="1"/>
</dbReference>
<evidence type="ECO:0000256" key="8">
    <source>
        <dbReference type="ARBA" id="ARBA00023027"/>
    </source>
</evidence>
<protein>
    <recommendedName>
        <fullName evidence="4">NAD(+) diphosphatase</fullName>
        <ecNumber evidence="4">3.6.1.22</ecNumber>
    </recommendedName>
</protein>
<dbReference type="SUPFAM" id="SSF55811">
    <property type="entry name" value="Nudix"/>
    <property type="match status" value="1"/>
</dbReference>
<name>A0A1C0AK12_9ACTN</name>
<gene>
    <name evidence="10" type="ORF">BCR15_06530</name>
</gene>
<dbReference type="PROSITE" id="PS00893">
    <property type="entry name" value="NUDIX_BOX"/>
    <property type="match status" value="1"/>
</dbReference>
<evidence type="ECO:0000256" key="3">
    <source>
        <dbReference type="ARBA" id="ARBA00009595"/>
    </source>
</evidence>
<comment type="similarity">
    <text evidence="3">Belongs to the Nudix hydrolase family. NudC subfamily.</text>
</comment>
<dbReference type="RefSeq" id="WP_068752056.1">
    <property type="nucleotide sequence ID" value="NZ_LR214441.1"/>
</dbReference>
<dbReference type="GO" id="GO:0035529">
    <property type="term" value="F:NADH pyrophosphatase activity"/>
    <property type="evidence" value="ECO:0007669"/>
    <property type="project" value="TreeGrafter"/>
</dbReference>
<dbReference type="InterPro" id="IPR049734">
    <property type="entry name" value="NudC-like_C"/>
</dbReference>
<comment type="caution">
    <text evidence="10">The sequence shown here is derived from an EMBL/GenBank/DDBJ whole genome shotgun (WGS) entry which is preliminary data.</text>
</comment>
<dbReference type="InterPro" id="IPR015797">
    <property type="entry name" value="NUDIX_hydrolase-like_dom_sf"/>
</dbReference>
<dbReference type="Gene3D" id="3.90.79.10">
    <property type="entry name" value="Nucleoside Triphosphate Pyrophosphohydrolase"/>
    <property type="match status" value="1"/>
</dbReference>
<evidence type="ECO:0000256" key="1">
    <source>
        <dbReference type="ARBA" id="ARBA00001946"/>
    </source>
</evidence>
<keyword evidence="7" id="KW-0460">Magnesium</keyword>
<dbReference type="GO" id="GO:0019677">
    <property type="term" value="P:NAD+ catabolic process"/>
    <property type="evidence" value="ECO:0007669"/>
    <property type="project" value="TreeGrafter"/>
</dbReference>
<proteinExistence type="inferred from homology"/>
<dbReference type="EMBL" id="MBQD01000023">
    <property type="protein sequence ID" value="OCL32949.1"/>
    <property type="molecule type" value="Genomic_DNA"/>
</dbReference>
<dbReference type="PROSITE" id="PS51462">
    <property type="entry name" value="NUDIX"/>
    <property type="match status" value="1"/>
</dbReference>
<dbReference type="CDD" id="cd03429">
    <property type="entry name" value="NUDIX_NADH_pyrophosphatase_Nudt13"/>
    <property type="match status" value="1"/>
</dbReference>
<dbReference type="GO" id="GO:0005829">
    <property type="term" value="C:cytosol"/>
    <property type="evidence" value="ECO:0007669"/>
    <property type="project" value="TreeGrafter"/>
</dbReference>
<dbReference type="NCBIfam" id="NF001299">
    <property type="entry name" value="PRK00241.1"/>
    <property type="match status" value="1"/>
</dbReference>
<dbReference type="Proteomes" id="UP000093501">
    <property type="component" value="Unassembled WGS sequence"/>
</dbReference>
<accession>A0A1C0AK12</accession>
<keyword evidence="5" id="KW-0479">Metal-binding</keyword>
<keyword evidence="6" id="KW-0378">Hydrolase</keyword>
<dbReference type="EC" id="3.6.1.22" evidence="4"/>
<comment type="cofactor">
    <cofactor evidence="1">
        <name>Mg(2+)</name>
        <dbReference type="ChEBI" id="CHEBI:18420"/>
    </cofactor>
</comment>
<dbReference type="GO" id="GO:0046872">
    <property type="term" value="F:metal ion binding"/>
    <property type="evidence" value="ECO:0007669"/>
    <property type="project" value="UniProtKB-KW"/>
</dbReference>
<evidence type="ECO:0000256" key="2">
    <source>
        <dbReference type="ARBA" id="ARBA00001947"/>
    </source>
</evidence>
<dbReference type="PANTHER" id="PTHR42904">
    <property type="entry name" value="NUDIX HYDROLASE, NUDC SUBFAMILY"/>
    <property type="match status" value="1"/>
</dbReference>
<dbReference type="AlphaFoldDB" id="A0A1C0AK12"/>
<keyword evidence="8" id="KW-0520">NAD</keyword>
<dbReference type="InterPro" id="IPR020084">
    <property type="entry name" value="NUDIX_hydrolase_CS"/>
</dbReference>
<reference evidence="11" key="1">
    <citation type="submission" date="2016-07" db="EMBL/GenBank/DDBJ databases">
        <authorList>
            <person name="Florea S."/>
            <person name="Webb J.S."/>
            <person name="Jaromczyk J."/>
            <person name="Schardl C.L."/>
        </authorList>
    </citation>
    <scope>NUCLEOTIDE SEQUENCE [LARGE SCALE GENOMIC DNA]</scope>
    <source>
        <strain evidence="11">IPBSL-7</strain>
    </source>
</reference>
<dbReference type="PANTHER" id="PTHR42904:SF6">
    <property type="entry name" value="NAD-CAPPED RNA HYDROLASE NUDT12"/>
    <property type="match status" value="1"/>
</dbReference>
<evidence type="ECO:0000256" key="5">
    <source>
        <dbReference type="ARBA" id="ARBA00022723"/>
    </source>
</evidence>
<evidence type="ECO:0000256" key="6">
    <source>
        <dbReference type="ARBA" id="ARBA00022801"/>
    </source>
</evidence>
<evidence type="ECO:0000313" key="11">
    <source>
        <dbReference type="Proteomes" id="UP000093501"/>
    </source>
</evidence>
<dbReference type="InterPro" id="IPR000086">
    <property type="entry name" value="NUDIX_hydrolase_dom"/>
</dbReference>
<evidence type="ECO:0000256" key="4">
    <source>
        <dbReference type="ARBA" id="ARBA00012381"/>
    </source>
</evidence>
<dbReference type="GO" id="GO:0006742">
    <property type="term" value="P:NADP+ catabolic process"/>
    <property type="evidence" value="ECO:0007669"/>
    <property type="project" value="TreeGrafter"/>
</dbReference>
<evidence type="ECO:0000256" key="7">
    <source>
        <dbReference type="ARBA" id="ARBA00022842"/>
    </source>
</evidence>
<keyword evidence="11" id="KW-1185">Reference proteome</keyword>
<evidence type="ECO:0000313" key="10">
    <source>
        <dbReference type="EMBL" id="OCL32949.1"/>
    </source>
</evidence>
<sequence>MNQWTTPSGLDRSAARRVPEQLRAAWSQAVVIEVDGAGNLAADAGAPRRLAAPGDLRDEDILLGWYQGRPWLARRVTAVEGPTIGWRDLDPTMADPLAAAVALARWHATSPTCEACGTRTVPDLLGARRSCPECGALAFPRIDPCVIVAITDPADRILLARQGQWAARRVSVVAGFVEAGESAEQACHREAAEEVGVRLTGVSYVASQPWPMPRSLMLGFEARAEDGRIDVDGDEIAEGAYYTRADLAAAVGSGALTLPGQASIARHLIERWLSAG</sequence>
<dbReference type="Pfam" id="PF00293">
    <property type="entry name" value="NUDIX"/>
    <property type="match status" value="1"/>
</dbReference>
<dbReference type="InterPro" id="IPR050241">
    <property type="entry name" value="NAD-cap_RNA_hydrolase_NudC"/>
</dbReference>
<organism evidence="10 11">
    <name type="scientific">Tessaracoccus lapidicaptus</name>
    <dbReference type="NCBI Taxonomy" id="1427523"/>
    <lineage>
        <taxon>Bacteria</taxon>
        <taxon>Bacillati</taxon>
        <taxon>Actinomycetota</taxon>
        <taxon>Actinomycetes</taxon>
        <taxon>Propionibacteriales</taxon>
        <taxon>Propionibacteriaceae</taxon>
        <taxon>Tessaracoccus</taxon>
    </lineage>
</organism>